<keyword evidence="3" id="KW-1185">Reference proteome</keyword>
<proteinExistence type="predicted"/>
<dbReference type="SUPFAM" id="SSF81383">
    <property type="entry name" value="F-box domain"/>
    <property type="match status" value="1"/>
</dbReference>
<evidence type="ECO:0000313" key="3">
    <source>
        <dbReference type="Proteomes" id="UP001054889"/>
    </source>
</evidence>
<dbReference type="InterPro" id="IPR053197">
    <property type="entry name" value="F-box_SCFL_complex_component"/>
</dbReference>
<comment type="caution">
    <text evidence="2">The sequence shown here is derived from an EMBL/GenBank/DDBJ whole genome shotgun (WGS) entry which is preliminary data.</text>
</comment>
<evidence type="ECO:0000313" key="2">
    <source>
        <dbReference type="EMBL" id="GJN28192.1"/>
    </source>
</evidence>
<gene>
    <name evidence="2" type="primary">gb16289</name>
    <name evidence="2" type="ORF">PR202_gb16289</name>
</gene>
<dbReference type="PANTHER" id="PTHR34223:SF107">
    <property type="entry name" value="F-BOX DOMAIN-CONTAINING PROTEIN"/>
    <property type="match status" value="1"/>
</dbReference>
<dbReference type="CDD" id="cd22160">
    <property type="entry name" value="F-box_AtFBL13-like"/>
    <property type="match status" value="1"/>
</dbReference>
<dbReference type="Gene3D" id="1.20.1280.50">
    <property type="match status" value="1"/>
</dbReference>
<organism evidence="2 3">
    <name type="scientific">Eleusine coracana subsp. coracana</name>
    <dbReference type="NCBI Taxonomy" id="191504"/>
    <lineage>
        <taxon>Eukaryota</taxon>
        <taxon>Viridiplantae</taxon>
        <taxon>Streptophyta</taxon>
        <taxon>Embryophyta</taxon>
        <taxon>Tracheophyta</taxon>
        <taxon>Spermatophyta</taxon>
        <taxon>Magnoliopsida</taxon>
        <taxon>Liliopsida</taxon>
        <taxon>Poales</taxon>
        <taxon>Poaceae</taxon>
        <taxon>PACMAD clade</taxon>
        <taxon>Chloridoideae</taxon>
        <taxon>Cynodonteae</taxon>
        <taxon>Eleusininae</taxon>
        <taxon>Eleusine</taxon>
    </lineage>
</organism>
<reference evidence="2" key="2">
    <citation type="submission" date="2021-12" db="EMBL/GenBank/DDBJ databases">
        <title>Resequencing data analysis of finger millet.</title>
        <authorList>
            <person name="Hatakeyama M."/>
            <person name="Aluri S."/>
            <person name="Balachadran M.T."/>
            <person name="Sivarajan S.R."/>
            <person name="Poveda L."/>
            <person name="Shimizu-Inatsugi R."/>
            <person name="Schlapbach R."/>
            <person name="Sreeman S.M."/>
            <person name="Shimizu K.K."/>
        </authorList>
    </citation>
    <scope>NUCLEOTIDE SEQUENCE</scope>
</reference>
<protein>
    <recommendedName>
        <fullName evidence="1">F-box domain-containing protein</fullName>
    </recommendedName>
</protein>
<dbReference type="InterPro" id="IPR001810">
    <property type="entry name" value="F-box_dom"/>
</dbReference>
<dbReference type="Pfam" id="PF00646">
    <property type="entry name" value="F-box"/>
    <property type="match status" value="1"/>
</dbReference>
<dbReference type="InterPro" id="IPR036047">
    <property type="entry name" value="F-box-like_dom_sf"/>
</dbReference>
<dbReference type="PROSITE" id="PS50181">
    <property type="entry name" value="FBOX"/>
    <property type="match status" value="1"/>
</dbReference>
<feature type="domain" description="F-box" evidence="1">
    <location>
        <begin position="55"/>
        <end position="91"/>
    </location>
</feature>
<dbReference type="Proteomes" id="UP001054889">
    <property type="component" value="Unassembled WGS sequence"/>
</dbReference>
<evidence type="ECO:0000259" key="1">
    <source>
        <dbReference type="PROSITE" id="PS50181"/>
    </source>
</evidence>
<dbReference type="EMBL" id="BQKI01000080">
    <property type="protein sequence ID" value="GJN28192.1"/>
    <property type="molecule type" value="Genomic_DNA"/>
</dbReference>
<dbReference type="PANTHER" id="PTHR34223">
    <property type="entry name" value="OS11G0201299 PROTEIN"/>
    <property type="match status" value="1"/>
</dbReference>
<name>A0AAV5F0N7_ELECO</name>
<reference evidence="2" key="1">
    <citation type="journal article" date="2018" name="DNA Res.">
        <title>Multiple hybrid de novo genome assembly of finger millet, an orphan allotetraploid crop.</title>
        <authorList>
            <person name="Hatakeyama M."/>
            <person name="Aluri S."/>
            <person name="Balachadran M.T."/>
            <person name="Sivarajan S.R."/>
            <person name="Patrignani A."/>
            <person name="Gruter S."/>
            <person name="Poveda L."/>
            <person name="Shimizu-Inatsugi R."/>
            <person name="Baeten J."/>
            <person name="Francoijs K.J."/>
            <person name="Nataraja K.N."/>
            <person name="Reddy Y.A.N."/>
            <person name="Phadnis S."/>
            <person name="Ravikumar R.L."/>
            <person name="Schlapbach R."/>
            <person name="Sreeman S.M."/>
            <person name="Shimizu K.K."/>
        </authorList>
    </citation>
    <scope>NUCLEOTIDE SEQUENCE</scope>
</reference>
<sequence>MWVAPPLRPAAAPGEVIAKRSEATIISASSSACYLIDRMPHQGQSDKKAPVASGSHTIDALPVIVLEHILGFLPAQEAVQTSVLARRWRHLWKSATGLHVSCIVDLSGYSASLKQQAFKER</sequence>
<accession>A0AAV5F0N7</accession>
<dbReference type="AlphaFoldDB" id="A0AAV5F0N7"/>
<dbReference type="InterPro" id="IPR053781">
    <property type="entry name" value="F-box_AtFBL13-like"/>
</dbReference>